<dbReference type="SUPFAM" id="SSF51735">
    <property type="entry name" value="NAD(P)-binding Rossmann-fold domains"/>
    <property type="match status" value="1"/>
</dbReference>
<dbReference type="EMBL" id="MU253966">
    <property type="protein sequence ID" value="KAG9243592.1"/>
    <property type="molecule type" value="Genomic_DNA"/>
</dbReference>
<name>A0A9P7Z1F3_9HELO</name>
<dbReference type="InterPro" id="IPR036291">
    <property type="entry name" value="NAD(P)-bd_dom_sf"/>
</dbReference>
<reference evidence="1" key="1">
    <citation type="journal article" date="2021" name="IMA Fungus">
        <title>Genomic characterization of three marine fungi, including Emericellopsis atlantica sp. nov. with signatures of a generalist lifestyle and marine biomass degradation.</title>
        <authorList>
            <person name="Hagestad O.C."/>
            <person name="Hou L."/>
            <person name="Andersen J.H."/>
            <person name="Hansen E.H."/>
            <person name="Altermark B."/>
            <person name="Li C."/>
            <person name="Kuhnert E."/>
            <person name="Cox R.J."/>
            <person name="Crous P.W."/>
            <person name="Spatafora J.W."/>
            <person name="Lail K."/>
            <person name="Amirebrahimi M."/>
            <person name="Lipzen A."/>
            <person name="Pangilinan J."/>
            <person name="Andreopoulos W."/>
            <person name="Hayes R.D."/>
            <person name="Ng V."/>
            <person name="Grigoriev I.V."/>
            <person name="Jackson S.A."/>
            <person name="Sutton T.D.S."/>
            <person name="Dobson A.D.W."/>
            <person name="Rama T."/>
        </authorList>
    </citation>
    <scope>NUCLEOTIDE SEQUENCE</scope>
    <source>
        <strain evidence="1">TRa3180A</strain>
    </source>
</reference>
<proteinExistence type="predicted"/>
<evidence type="ECO:0000313" key="2">
    <source>
        <dbReference type="Proteomes" id="UP000887226"/>
    </source>
</evidence>
<dbReference type="OrthoDB" id="419598at2759"/>
<sequence>MRRTAYFGFWLIIRKTSADHLATVASSRRLGRTPSALPPTLSSPLKSLVQLTSYHDIPAVGRTATGVSAVINAYMPNPILDLEGYLLLLRAAECAGVQIFLASSWSCNWTNIKYNSFENYNDHIHFEQQVATTSPIKPVYLFSSLFADLLYTVYLPGAFDDVATPLMKSWGNGDGEKYPWSTQEYAAESTIDILLRGKGVQAGDGGYFKLRSGVTTVRKLVDAYEKVLRLKFIDLTYLDTLTMKQDPITFQLTGSVQEARSLTLKRA</sequence>
<dbReference type="AlphaFoldDB" id="A0A9P7Z1F3"/>
<dbReference type="Proteomes" id="UP000887226">
    <property type="component" value="Unassembled WGS sequence"/>
</dbReference>
<evidence type="ECO:0008006" key="3">
    <source>
        <dbReference type="Google" id="ProtNLM"/>
    </source>
</evidence>
<protein>
    <recommendedName>
        <fullName evidence="3">NmrA-like domain-containing protein</fullName>
    </recommendedName>
</protein>
<evidence type="ECO:0000313" key="1">
    <source>
        <dbReference type="EMBL" id="KAG9243592.1"/>
    </source>
</evidence>
<comment type="caution">
    <text evidence="1">The sequence shown here is derived from an EMBL/GenBank/DDBJ whole genome shotgun (WGS) entry which is preliminary data.</text>
</comment>
<accession>A0A9P7Z1F3</accession>
<gene>
    <name evidence="1" type="ORF">BJ878DRAFT_535125</name>
</gene>
<dbReference type="Gene3D" id="3.40.50.720">
    <property type="entry name" value="NAD(P)-binding Rossmann-like Domain"/>
    <property type="match status" value="1"/>
</dbReference>
<keyword evidence="2" id="KW-1185">Reference proteome</keyword>
<organism evidence="1 2">
    <name type="scientific">Calycina marina</name>
    <dbReference type="NCBI Taxonomy" id="1763456"/>
    <lineage>
        <taxon>Eukaryota</taxon>
        <taxon>Fungi</taxon>
        <taxon>Dikarya</taxon>
        <taxon>Ascomycota</taxon>
        <taxon>Pezizomycotina</taxon>
        <taxon>Leotiomycetes</taxon>
        <taxon>Helotiales</taxon>
        <taxon>Pezizellaceae</taxon>
        <taxon>Calycina</taxon>
    </lineage>
</organism>